<protein>
    <recommendedName>
        <fullName evidence="3">PIN domain-containing protein</fullName>
    </recommendedName>
</protein>
<accession>A0ABT2N221</accession>
<organism evidence="1 2">
    <name type="scientific">Laspinema olomoucense D3b</name>
    <dbReference type="NCBI Taxonomy" id="2953688"/>
    <lineage>
        <taxon>Bacteria</taxon>
        <taxon>Bacillati</taxon>
        <taxon>Cyanobacteriota</taxon>
        <taxon>Cyanophyceae</taxon>
        <taxon>Oscillatoriophycideae</taxon>
        <taxon>Oscillatoriales</taxon>
        <taxon>Laspinemataceae</taxon>
        <taxon>Laspinema</taxon>
        <taxon>Laspinema olomoucense</taxon>
    </lineage>
</organism>
<dbReference type="RefSeq" id="WP_261234492.1">
    <property type="nucleotide sequence ID" value="NZ_JAMXFA010000003.1"/>
</dbReference>
<name>A0ABT2N221_9CYAN</name>
<evidence type="ECO:0000313" key="1">
    <source>
        <dbReference type="EMBL" id="MCT7976733.1"/>
    </source>
</evidence>
<dbReference type="Proteomes" id="UP001525961">
    <property type="component" value="Unassembled WGS sequence"/>
</dbReference>
<sequence>MAVNYTVKSEVVDIRSDSPRSEDIFLVDTNVWYWLTYSSASTSPSSGKISRTSYQIKHYPKYLQKAISTQSLLAYMGLSLAELAHLIEKTEREIFIKSYGVIPAKEYRHNYPTQRSKVISEVQAAWSQVKAIATPITLTLDQVTTDAALNRFSLELLDGYDLFFLETMQKEGISQVITDDGDFVTVPGIKVFTANHNVINQAKNQGRFLVR</sequence>
<dbReference type="EMBL" id="JAMXFA010000003">
    <property type="protein sequence ID" value="MCT7976733.1"/>
    <property type="molecule type" value="Genomic_DNA"/>
</dbReference>
<gene>
    <name evidence="1" type="ORF">NG792_03200</name>
</gene>
<evidence type="ECO:0000313" key="2">
    <source>
        <dbReference type="Proteomes" id="UP001525961"/>
    </source>
</evidence>
<comment type="caution">
    <text evidence="1">The sequence shown here is derived from an EMBL/GenBank/DDBJ whole genome shotgun (WGS) entry which is preliminary data.</text>
</comment>
<dbReference type="SUPFAM" id="SSF88723">
    <property type="entry name" value="PIN domain-like"/>
    <property type="match status" value="1"/>
</dbReference>
<proteinExistence type="predicted"/>
<reference evidence="1 2" key="1">
    <citation type="journal article" date="2022" name="Front. Microbiol.">
        <title>High genomic differentiation and limited gene flow indicate recent cryptic speciation within the genus Laspinema (cyanobacteria).</title>
        <authorList>
            <person name="Stanojkovic A."/>
            <person name="Skoupy S."/>
            <person name="Skaloud P."/>
            <person name="Dvorak P."/>
        </authorList>
    </citation>
    <scope>NUCLEOTIDE SEQUENCE [LARGE SCALE GENOMIC DNA]</scope>
    <source>
        <strain evidence="1 2">D3b</strain>
    </source>
</reference>
<dbReference type="InterPro" id="IPR029060">
    <property type="entry name" value="PIN-like_dom_sf"/>
</dbReference>
<evidence type="ECO:0008006" key="3">
    <source>
        <dbReference type="Google" id="ProtNLM"/>
    </source>
</evidence>
<keyword evidence="2" id="KW-1185">Reference proteome</keyword>